<accession>A0A1H3IVK5</accession>
<proteinExistence type="predicted"/>
<dbReference type="GO" id="GO:0003677">
    <property type="term" value="F:DNA binding"/>
    <property type="evidence" value="ECO:0007669"/>
    <property type="project" value="UniProtKB-KW"/>
</dbReference>
<evidence type="ECO:0000259" key="1">
    <source>
        <dbReference type="PROSITE" id="PS50930"/>
    </source>
</evidence>
<sequence length="153" mass="17822">MKINIEVNESLEEDYITIHCKELTDEIIELQKSLVNKSTRSLHISAFQDDVEHFLELRTIIFMEADGNYILIHTPKGIYKTRQKLYELAELLPRDFFRISKSTIVNTSKIVAIKKNITGASEISFANTNKKAFASRKYIKALIEIMEEKRLKR</sequence>
<keyword evidence="3" id="KW-1185">Reference proteome</keyword>
<evidence type="ECO:0000313" key="3">
    <source>
        <dbReference type="Proteomes" id="UP000183918"/>
    </source>
</evidence>
<dbReference type="InterPro" id="IPR046947">
    <property type="entry name" value="LytR-like"/>
</dbReference>
<dbReference type="Pfam" id="PF04397">
    <property type="entry name" value="LytTR"/>
    <property type="match status" value="1"/>
</dbReference>
<dbReference type="PROSITE" id="PS50930">
    <property type="entry name" value="HTH_LYTTR"/>
    <property type="match status" value="1"/>
</dbReference>
<name>A0A1H3IVK5_9FIRM</name>
<evidence type="ECO:0000313" key="2">
    <source>
        <dbReference type="EMBL" id="SDY31766.1"/>
    </source>
</evidence>
<gene>
    <name evidence="2" type="ORF">SAMN02910414_01268</name>
</gene>
<dbReference type="InterPro" id="IPR007492">
    <property type="entry name" value="LytTR_DNA-bd_dom"/>
</dbReference>
<dbReference type="Gene3D" id="2.40.50.1020">
    <property type="entry name" value="LytTr DNA-binding domain"/>
    <property type="match status" value="1"/>
</dbReference>
<dbReference type="OrthoDB" id="9808614at2"/>
<dbReference type="EMBL" id="FNPG01000013">
    <property type="protein sequence ID" value="SDY31766.1"/>
    <property type="molecule type" value="Genomic_DNA"/>
</dbReference>
<dbReference type="GO" id="GO:0000156">
    <property type="term" value="F:phosphorelay response regulator activity"/>
    <property type="evidence" value="ECO:0007669"/>
    <property type="project" value="InterPro"/>
</dbReference>
<dbReference type="PANTHER" id="PTHR37299:SF4">
    <property type="entry name" value="TRANSCRIPTIONAL REGULATOR"/>
    <property type="match status" value="1"/>
</dbReference>
<dbReference type="PANTHER" id="PTHR37299">
    <property type="entry name" value="TRANSCRIPTIONAL REGULATOR-RELATED"/>
    <property type="match status" value="1"/>
</dbReference>
<keyword evidence="2" id="KW-0238">DNA-binding</keyword>
<dbReference type="RefSeq" id="WP_074717186.1">
    <property type="nucleotide sequence ID" value="NZ_FNPG01000013.1"/>
</dbReference>
<reference evidence="2 3" key="1">
    <citation type="submission" date="2016-10" db="EMBL/GenBank/DDBJ databases">
        <authorList>
            <person name="de Groot N.N."/>
        </authorList>
    </citation>
    <scope>NUCLEOTIDE SEQUENCE [LARGE SCALE GENOMIC DNA]</scope>
    <source>
        <strain evidence="2 3">DSM 14045</strain>
    </source>
</reference>
<organism evidence="2 3">
    <name type="scientific">Lachnobacterium bovis DSM 14045</name>
    <dbReference type="NCBI Taxonomy" id="1122142"/>
    <lineage>
        <taxon>Bacteria</taxon>
        <taxon>Bacillati</taxon>
        <taxon>Bacillota</taxon>
        <taxon>Clostridia</taxon>
        <taxon>Lachnospirales</taxon>
        <taxon>Lachnospiraceae</taxon>
        <taxon>Lachnobacterium</taxon>
    </lineage>
</organism>
<dbReference type="STRING" id="1122142.SAMN02910414_01268"/>
<dbReference type="SMART" id="SM00850">
    <property type="entry name" value="LytTR"/>
    <property type="match status" value="1"/>
</dbReference>
<dbReference type="Proteomes" id="UP000183918">
    <property type="component" value="Unassembled WGS sequence"/>
</dbReference>
<protein>
    <submittedName>
        <fullName evidence="2">LytTr DNA-binding domain-containing protein</fullName>
    </submittedName>
</protein>
<feature type="domain" description="HTH LytTR-type" evidence="1">
    <location>
        <begin position="53"/>
        <end position="148"/>
    </location>
</feature>
<dbReference type="AlphaFoldDB" id="A0A1H3IVK5"/>